<proteinExistence type="predicted"/>
<protein>
    <recommendedName>
        <fullName evidence="3">JAB domain-containing protein</fullName>
    </recommendedName>
</protein>
<dbReference type="AlphaFoldDB" id="A0A250IFS4"/>
<name>A0A250IFS4_9BACT</name>
<dbReference type="KEGG" id="mbd:MEBOL_003477"/>
<evidence type="ECO:0008006" key="3">
    <source>
        <dbReference type="Google" id="ProtNLM"/>
    </source>
</evidence>
<dbReference type="Proteomes" id="UP000217289">
    <property type="component" value="Chromosome"/>
</dbReference>
<reference evidence="1 2" key="1">
    <citation type="submission" date="2017-06" db="EMBL/GenBank/DDBJ databases">
        <authorList>
            <person name="Kim H.J."/>
            <person name="Triplett B.A."/>
        </authorList>
    </citation>
    <scope>NUCLEOTIDE SEQUENCE [LARGE SCALE GENOMIC DNA]</scope>
    <source>
        <strain evidence="1 2">DSM 14713</strain>
    </source>
</reference>
<dbReference type="EMBL" id="CP022163">
    <property type="protein sequence ID" value="ATB30022.1"/>
    <property type="molecule type" value="Genomic_DNA"/>
</dbReference>
<evidence type="ECO:0000313" key="2">
    <source>
        <dbReference type="Proteomes" id="UP000217289"/>
    </source>
</evidence>
<keyword evidence="2" id="KW-1185">Reference proteome</keyword>
<gene>
    <name evidence="1" type="ORF">MEBOL_003477</name>
</gene>
<accession>A0A250IFS4</accession>
<evidence type="ECO:0000313" key="1">
    <source>
        <dbReference type="EMBL" id="ATB30022.1"/>
    </source>
</evidence>
<organism evidence="1 2">
    <name type="scientific">Melittangium boletus DSM 14713</name>
    <dbReference type="NCBI Taxonomy" id="1294270"/>
    <lineage>
        <taxon>Bacteria</taxon>
        <taxon>Pseudomonadati</taxon>
        <taxon>Myxococcota</taxon>
        <taxon>Myxococcia</taxon>
        <taxon>Myxococcales</taxon>
        <taxon>Cystobacterineae</taxon>
        <taxon>Archangiaceae</taxon>
        <taxon>Melittangium</taxon>
    </lineage>
</organism>
<sequence>MPEFGPFDDASDALGAACSLFLSKPNASVGHIKDPEVAMRTSTEYCAWLYYTPDKKYQMSMMTDQSGSDDPQRRRKTCRLPAYVEDPRFSSWDIKYIFALHNHPFGGALSLNDMRQIIALANLHEWVVETKRGRVPLSIVAFFSKSDRAVPSCDGFYQYTPETRDLLRFVRTGDAWMRQEMGKVTWINANTFLLNGREYHQ</sequence>
<dbReference type="OrthoDB" id="5524580at2"/>